<dbReference type="NCBIfam" id="TIGR01354">
    <property type="entry name" value="cyt_deam_tetra"/>
    <property type="match status" value="1"/>
</dbReference>
<dbReference type="PROSITE" id="PS51747">
    <property type="entry name" value="CYT_DCMP_DEAMINASES_2"/>
    <property type="match status" value="1"/>
</dbReference>
<evidence type="ECO:0000313" key="17">
    <source>
        <dbReference type="Proteomes" id="UP000289166"/>
    </source>
</evidence>
<dbReference type="GO" id="GO:0005829">
    <property type="term" value="C:cytosol"/>
    <property type="evidence" value="ECO:0007669"/>
    <property type="project" value="TreeGrafter"/>
</dbReference>
<organism evidence="16 17">
    <name type="scientific">Acetivibrio mesophilus</name>
    <dbReference type="NCBI Taxonomy" id="2487273"/>
    <lineage>
        <taxon>Bacteria</taxon>
        <taxon>Bacillati</taxon>
        <taxon>Bacillota</taxon>
        <taxon>Clostridia</taxon>
        <taxon>Eubacteriales</taxon>
        <taxon>Oscillospiraceae</taxon>
        <taxon>Acetivibrio</taxon>
    </lineage>
</organism>
<feature type="binding site" evidence="13">
    <location>
        <position position="53"/>
    </location>
    <ligand>
        <name>Zn(2+)</name>
        <dbReference type="ChEBI" id="CHEBI:29105"/>
        <note>catalytic</note>
    </ligand>
</feature>
<dbReference type="OrthoDB" id="9795347at2"/>
<dbReference type="GO" id="GO:0008270">
    <property type="term" value="F:zinc ion binding"/>
    <property type="evidence" value="ECO:0007669"/>
    <property type="project" value="UniProtKB-UniRule"/>
</dbReference>
<keyword evidence="8 13" id="KW-0862">Zinc</keyword>
<dbReference type="InterPro" id="IPR016193">
    <property type="entry name" value="Cytidine_deaminase-like"/>
</dbReference>
<dbReference type="GO" id="GO:0004126">
    <property type="term" value="F:cytidine deaminase activity"/>
    <property type="evidence" value="ECO:0007669"/>
    <property type="project" value="UniProtKB-UniRule"/>
</dbReference>
<comment type="catalytic activity">
    <reaction evidence="10 14">
        <text>2'-deoxycytidine + H2O + H(+) = 2'-deoxyuridine + NH4(+)</text>
        <dbReference type="Rhea" id="RHEA:13433"/>
        <dbReference type="ChEBI" id="CHEBI:15377"/>
        <dbReference type="ChEBI" id="CHEBI:15378"/>
        <dbReference type="ChEBI" id="CHEBI:15698"/>
        <dbReference type="ChEBI" id="CHEBI:16450"/>
        <dbReference type="ChEBI" id="CHEBI:28938"/>
        <dbReference type="EC" id="3.5.4.5"/>
    </reaction>
</comment>
<dbReference type="GO" id="GO:0042802">
    <property type="term" value="F:identical protein binding"/>
    <property type="evidence" value="ECO:0007669"/>
    <property type="project" value="UniProtKB-ARBA"/>
</dbReference>
<dbReference type="CDD" id="cd01283">
    <property type="entry name" value="cytidine_deaminase"/>
    <property type="match status" value="1"/>
</dbReference>
<dbReference type="GO" id="GO:0055086">
    <property type="term" value="P:nucleobase-containing small molecule metabolic process"/>
    <property type="evidence" value="ECO:0007669"/>
    <property type="project" value="UniProtKB-ARBA"/>
</dbReference>
<dbReference type="NCBIfam" id="NF004064">
    <property type="entry name" value="PRK05578.1"/>
    <property type="match status" value="1"/>
</dbReference>
<feature type="binding site" evidence="13">
    <location>
        <position position="86"/>
    </location>
    <ligand>
        <name>Zn(2+)</name>
        <dbReference type="ChEBI" id="CHEBI:29105"/>
        <note>catalytic</note>
    </ligand>
</feature>
<feature type="domain" description="CMP/dCMP-type deaminase" evidence="15">
    <location>
        <begin position="1"/>
        <end position="128"/>
    </location>
</feature>
<comment type="catalytic activity">
    <reaction evidence="11 14">
        <text>cytidine + H2O + H(+) = uridine + NH4(+)</text>
        <dbReference type="Rhea" id="RHEA:16069"/>
        <dbReference type="ChEBI" id="CHEBI:15377"/>
        <dbReference type="ChEBI" id="CHEBI:15378"/>
        <dbReference type="ChEBI" id="CHEBI:16704"/>
        <dbReference type="ChEBI" id="CHEBI:17562"/>
        <dbReference type="ChEBI" id="CHEBI:28938"/>
        <dbReference type="EC" id="3.5.4.5"/>
    </reaction>
</comment>
<reference evidence="17" key="1">
    <citation type="submission" date="2018-11" db="EMBL/GenBank/DDBJ databases">
        <title>Genome sequencing of a novel mesophilic and cellulolytic organism within the genus Hungateiclostridium.</title>
        <authorList>
            <person name="Rettenmaier R."/>
            <person name="Liebl W."/>
            <person name="Zverlov V."/>
        </authorList>
    </citation>
    <scope>NUCLEOTIDE SEQUENCE [LARGE SCALE GENOMIC DNA]</scope>
    <source>
        <strain evidence="17">N2K1</strain>
    </source>
</reference>
<evidence type="ECO:0000256" key="4">
    <source>
        <dbReference type="ARBA" id="ARBA00012783"/>
    </source>
</evidence>
<evidence type="ECO:0000256" key="7">
    <source>
        <dbReference type="ARBA" id="ARBA00022801"/>
    </source>
</evidence>
<dbReference type="Gene3D" id="3.40.140.10">
    <property type="entry name" value="Cytidine Deaminase, domain 2"/>
    <property type="match status" value="1"/>
</dbReference>
<dbReference type="FunFam" id="3.40.140.10:FF:000008">
    <property type="entry name" value="Cytidine deaminase"/>
    <property type="match status" value="1"/>
</dbReference>
<evidence type="ECO:0000256" key="5">
    <source>
        <dbReference type="ARBA" id="ARBA00018266"/>
    </source>
</evidence>
<keyword evidence="6 13" id="KW-0479">Metal-binding</keyword>
<accession>A0A4Q0I686</accession>
<dbReference type="PROSITE" id="PS00903">
    <property type="entry name" value="CYT_DCMP_DEAMINASES_1"/>
    <property type="match status" value="1"/>
</dbReference>
<evidence type="ECO:0000256" key="12">
    <source>
        <dbReference type="PIRSR" id="PIRSR606262-1"/>
    </source>
</evidence>
<protein>
    <recommendedName>
        <fullName evidence="5 14">Cytidine deaminase</fullName>
        <ecNumber evidence="4 14">3.5.4.5</ecNumber>
    </recommendedName>
    <alternativeName>
        <fullName evidence="9 14">Cytidine aminohydrolase</fullName>
    </alternativeName>
</protein>
<evidence type="ECO:0000256" key="2">
    <source>
        <dbReference type="ARBA" id="ARBA00003949"/>
    </source>
</evidence>
<feature type="active site" description="Proton donor" evidence="12">
    <location>
        <position position="55"/>
    </location>
</feature>
<proteinExistence type="inferred from homology"/>
<dbReference type="AlphaFoldDB" id="A0A4Q0I686"/>
<dbReference type="Proteomes" id="UP000289166">
    <property type="component" value="Unassembled WGS sequence"/>
</dbReference>
<dbReference type="InterPro" id="IPR050202">
    <property type="entry name" value="Cyt/Deoxycyt_deaminase"/>
</dbReference>
<comment type="caution">
    <text evidence="16">The sequence shown here is derived from an EMBL/GenBank/DDBJ whole genome shotgun (WGS) entry which is preliminary data.</text>
</comment>
<name>A0A4Q0I686_9FIRM</name>
<evidence type="ECO:0000256" key="3">
    <source>
        <dbReference type="ARBA" id="ARBA00006576"/>
    </source>
</evidence>
<dbReference type="RefSeq" id="WP_069193425.1">
    <property type="nucleotide sequence ID" value="NZ_RLII01000003.1"/>
</dbReference>
<evidence type="ECO:0000256" key="6">
    <source>
        <dbReference type="ARBA" id="ARBA00022723"/>
    </source>
</evidence>
<evidence type="ECO:0000256" key="9">
    <source>
        <dbReference type="ARBA" id="ARBA00032005"/>
    </source>
</evidence>
<evidence type="ECO:0000256" key="13">
    <source>
        <dbReference type="PIRSR" id="PIRSR606262-3"/>
    </source>
</evidence>
<dbReference type="SUPFAM" id="SSF53927">
    <property type="entry name" value="Cytidine deaminase-like"/>
    <property type="match status" value="1"/>
</dbReference>
<dbReference type="EMBL" id="RLII01000003">
    <property type="protein sequence ID" value="RXE59904.1"/>
    <property type="molecule type" value="Genomic_DNA"/>
</dbReference>
<comment type="similarity">
    <text evidence="3 14">Belongs to the cytidine and deoxycytidylate deaminase family.</text>
</comment>
<dbReference type="Pfam" id="PF00383">
    <property type="entry name" value="dCMP_cyt_deam_1"/>
    <property type="match status" value="1"/>
</dbReference>
<comment type="function">
    <text evidence="2 14">This enzyme scavenges exogenous and endogenous cytidine and 2'-deoxycytidine for UMP synthesis.</text>
</comment>
<dbReference type="InterPro" id="IPR002125">
    <property type="entry name" value="CMP_dCMP_dom"/>
</dbReference>
<evidence type="ECO:0000256" key="1">
    <source>
        <dbReference type="ARBA" id="ARBA00001947"/>
    </source>
</evidence>
<comment type="cofactor">
    <cofactor evidence="1 13 14">
        <name>Zn(2+)</name>
        <dbReference type="ChEBI" id="CHEBI:29105"/>
    </cofactor>
</comment>
<dbReference type="GO" id="GO:0072527">
    <property type="term" value="P:pyrimidine-containing compound metabolic process"/>
    <property type="evidence" value="ECO:0007669"/>
    <property type="project" value="UniProtKB-ARBA"/>
</dbReference>
<evidence type="ECO:0000256" key="14">
    <source>
        <dbReference type="RuleBase" id="RU364006"/>
    </source>
</evidence>
<keyword evidence="7 14" id="KW-0378">Hydrolase</keyword>
<keyword evidence="17" id="KW-1185">Reference proteome</keyword>
<dbReference type="PANTHER" id="PTHR11644:SF2">
    <property type="entry name" value="CYTIDINE DEAMINASE"/>
    <property type="match status" value="1"/>
</dbReference>
<evidence type="ECO:0000256" key="11">
    <source>
        <dbReference type="ARBA" id="ARBA00049558"/>
    </source>
</evidence>
<evidence type="ECO:0000313" key="16">
    <source>
        <dbReference type="EMBL" id="RXE59904.1"/>
    </source>
</evidence>
<feature type="binding site" evidence="13">
    <location>
        <position position="89"/>
    </location>
    <ligand>
        <name>Zn(2+)</name>
        <dbReference type="ChEBI" id="CHEBI:29105"/>
        <note>catalytic</note>
    </ligand>
</feature>
<dbReference type="PANTHER" id="PTHR11644">
    <property type="entry name" value="CYTIDINE DEAMINASE"/>
    <property type="match status" value="1"/>
</dbReference>
<sequence length="128" mass="13976">MDDRKLLTIAENIKENSYSPYSNFRVGAAVLTESGKTFAGVNVENASFGATICAERTAVFKAVSEGERKIMAVAISSDSDDYTFPCGICRQVLAEFGADDTRVICGNRNGEFKVFRLGELLPNAFLKF</sequence>
<evidence type="ECO:0000256" key="10">
    <source>
        <dbReference type="ARBA" id="ARBA00049252"/>
    </source>
</evidence>
<dbReference type="EC" id="3.5.4.5" evidence="4 14"/>
<evidence type="ECO:0000256" key="8">
    <source>
        <dbReference type="ARBA" id="ARBA00022833"/>
    </source>
</evidence>
<evidence type="ECO:0000259" key="15">
    <source>
        <dbReference type="PROSITE" id="PS51747"/>
    </source>
</evidence>
<dbReference type="InterPro" id="IPR016192">
    <property type="entry name" value="APOBEC/CMP_deaminase_Zn-bd"/>
</dbReference>
<gene>
    <name evidence="16" type="primary">cdd</name>
    <name evidence="16" type="ORF">EFD62_03910</name>
</gene>
<dbReference type="InterPro" id="IPR006262">
    <property type="entry name" value="Cyt_deam_tetra"/>
</dbReference>